<evidence type="ECO:0000256" key="8">
    <source>
        <dbReference type="ARBA" id="ARBA00023136"/>
    </source>
</evidence>
<evidence type="ECO:0000256" key="4">
    <source>
        <dbReference type="ARBA" id="ARBA00022692"/>
    </source>
</evidence>
<evidence type="ECO:0000256" key="3">
    <source>
        <dbReference type="ARBA" id="ARBA00020726"/>
    </source>
</evidence>
<gene>
    <name evidence="11" type="ORF">BDV98DRAFT_540732</name>
</gene>
<sequence length="373" mass="40962">MSLLTPYNSALLPRCSIKRVSTSYPHARATFSLRHKSNQAKSRPSVLSSSLDTNQNQKRRLPPNADTVGPFQLGLAGQQVNMYEKVKPWSQLSTSGKVLRTGARTSNLTVILLGAGLSAVLIYSLTSELFSKNSPTVLHADACERIKSSPKVAKLIQGPLTFHNNTPLLHRPRHHNHQVPSQIVVEPSGREHMLLHFYVQGKQPGSTPISEESYLDRASTFATDTCNQASGLTWDDTVSLVQSYVSTQADRLRSVFRYVSGAPALSPTPQAATPAPQAKSASERKSEGFFGLFGSLRGSSQDALEGTSDAFDGESFAEGEVHADLVRNDEGYFVFRYLLIDLPASRAARPRRIFLEKTAGVRENEPVMRWHSS</sequence>
<dbReference type="Pfam" id="PF08294">
    <property type="entry name" value="TIM21"/>
    <property type="match status" value="1"/>
</dbReference>
<keyword evidence="12" id="KW-1185">Reference proteome</keyword>
<dbReference type="GO" id="GO:0005744">
    <property type="term" value="C:TIM23 mitochondrial import inner membrane translocase complex"/>
    <property type="evidence" value="ECO:0007669"/>
    <property type="project" value="UniProtKB-UniRule"/>
</dbReference>
<keyword evidence="9" id="KW-0813">Transport</keyword>
<evidence type="ECO:0000256" key="10">
    <source>
        <dbReference type="SAM" id="MobiDB-lite"/>
    </source>
</evidence>
<keyword evidence="7 9" id="KW-0496">Mitochondrion</keyword>
<keyword evidence="5" id="KW-0809">Transit peptide</keyword>
<evidence type="ECO:0000256" key="9">
    <source>
        <dbReference type="RuleBase" id="RU367142"/>
    </source>
</evidence>
<evidence type="ECO:0000256" key="2">
    <source>
        <dbReference type="ARBA" id="ARBA00010867"/>
    </source>
</evidence>
<dbReference type="Gene3D" id="3.10.450.320">
    <property type="entry name" value="Mitochondrial import inner membrane translocase subunit Tim21"/>
    <property type="match status" value="1"/>
</dbReference>
<feature type="compositionally biased region" description="Polar residues" evidence="10">
    <location>
        <begin position="39"/>
        <end position="56"/>
    </location>
</feature>
<comment type="subunit">
    <text evidence="9">Component of the TIM23 complex.</text>
</comment>
<feature type="region of interest" description="Disordered" evidence="10">
    <location>
        <begin position="34"/>
        <end position="68"/>
    </location>
</feature>
<keyword evidence="8" id="KW-0472">Membrane</keyword>
<evidence type="ECO:0000256" key="1">
    <source>
        <dbReference type="ARBA" id="ARBA00004304"/>
    </source>
</evidence>
<dbReference type="EMBL" id="ML178815">
    <property type="protein sequence ID" value="TFL06485.1"/>
    <property type="molecule type" value="Genomic_DNA"/>
</dbReference>
<keyword evidence="6" id="KW-1133">Transmembrane helix</keyword>
<evidence type="ECO:0000256" key="7">
    <source>
        <dbReference type="ARBA" id="ARBA00023128"/>
    </source>
</evidence>
<comment type="function">
    <text evidence="9">Essential component of the TIM23 complex, a complex that mediates the translocation of transit peptide-containing proteins across the mitochondrial inner membrane.</text>
</comment>
<dbReference type="Proteomes" id="UP000305067">
    <property type="component" value="Unassembled WGS sequence"/>
</dbReference>
<evidence type="ECO:0000256" key="6">
    <source>
        <dbReference type="ARBA" id="ARBA00022989"/>
    </source>
</evidence>
<organism evidence="11 12">
    <name type="scientific">Pterulicium gracile</name>
    <dbReference type="NCBI Taxonomy" id="1884261"/>
    <lineage>
        <taxon>Eukaryota</taxon>
        <taxon>Fungi</taxon>
        <taxon>Dikarya</taxon>
        <taxon>Basidiomycota</taxon>
        <taxon>Agaricomycotina</taxon>
        <taxon>Agaricomycetes</taxon>
        <taxon>Agaricomycetidae</taxon>
        <taxon>Agaricales</taxon>
        <taxon>Pleurotineae</taxon>
        <taxon>Pterulaceae</taxon>
        <taxon>Pterulicium</taxon>
    </lineage>
</organism>
<proteinExistence type="inferred from homology"/>
<protein>
    <recommendedName>
        <fullName evidence="3 9">Mitochondrial import inner membrane translocase subunit Tim21</fullName>
    </recommendedName>
</protein>
<reference evidence="11 12" key="1">
    <citation type="journal article" date="2019" name="Nat. Ecol. Evol.">
        <title>Megaphylogeny resolves global patterns of mushroom evolution.</title>
        <authorList>
            <person name="Varga T."/>
            <person name="Krizsan K."/>
            <person name="Foldi C."/>
            <person name="Dima B."/>
            <person name="Sanchez-Garcia M."/>
            <person name="Sanchez-Ramirez S."/>
            <person name="Szollosi G.J."/>
            <person name="Szarkandi J.G."/>
            <person name="Papp V."/>
            <person name="Albert L."/>
            <person name="Andreopoulos W."/>
            <person name="Angelini C."/>
            <person name="Antonin V."/>
            <person name="Barry K.W."/>
            <person name="Bougher N.L."/>
            <person name="Buchanan P."/>
            <person name="Buyck B."/>
            <person name="Bense V."/>
            <person name="Catcheside P."/>
            <person name="Chovatia M."/>
            <person name="Cooper J."/>
            <person name="Damon W."/>
            <person name="Desjardin D."/>
            <person name="Finy P."/>
            <person name="Geml J."/>
            <person name="Haridas S."/>
            <person name="Hughes K."/>
            <person name="Justo A."/>
            <person name="Karasinski D."/>
            <person name="Kautmanova I."/>
            <person name="Kiss B."/>
            <person name="Kocsube S."/>
            <person name="Kotiranta H."/>
            <person name="LaButti K.M."/>
            <person name="Lechner B.E."/>
            <person name="Liimatainen K."/>
            <person name="Lipzen A."/>
            <person name="Lukacs Z."/>
            <person name="Mihaltcheva S."/>
            <person name="Morgado L.N."/>
            <person name="Niskanen T."/>
            <person name="Noordeloos M.E."/>
            <person name="Ohm R.A."/>
            <person name="Ortiz-Santana B."/>
            <person name="Ovrebo C."/>
            <person name="Racz N."/>
            <person name="Riley R."/>
            <person name="Savchenko A."/>
            <person name="Shiryaev A."/>
            <person name="Soop K."/>
            <person name="Spirin V."/>
            <person name="Szebenyi C."/>
            <person name="Tomsovsky M."/>
            <person name="Tulloss R.E."/>
            <person name="Uehling J."/>
            <person name="Grigoriev I.V."/>
            <person name="Vagvolgyi C."/>
            <person name="Papp T."/>
            <person name="Martin F.M."/>
            <person name="Miettinen O."/>
            <person name="Hibbett D.S."/>
            <person name="Nagy L.G."/>
        </authorList>
    </citation>
    <scope>NUCLEOTIDE SEQUENCE [LARGE SCALE GENOMIC DNA]</scope>
    <source>
        <strain evidence="11 12">CBS 309.79</strain>
    </source>
</reference>
<dbReference type="PANTHER" id="PTHR13032:SF6">
    <property type="entry name" value="MITOCHONDRIAL IMPORT INNER MEMBRANE TRANSLOCASE SUBUNIT TIM21"/>
    <property type="match status" value="1"/>
</dbReference>
<name>A0A5C3QWW8_9AGAR</name>
<dbReference type="OrthoDB" id="436405at2759"/>
<dbReference type="InterPro" id="IPR038552">
    <property type="entry name" value="Tim21_IMS_sf"/>
</dbReference>
<keyword evidence="9" id="KW-0653">Protein transport</keyword>
<dbReference type="PANTHER" id="PTHR13032">
    <property type="entry name" value="MITOCHONDRIAL IMPORT INNER MEMBRANE TRANSLOCASE SUBUNIT TIM21"/>
    <property type="match status" value="1"/>
</dbReference>
<accession>A0A5C3QWW8</accession>
<dbReference type="InterPro" id="IPR013261">
    <property type="entry name" value="Tim21"/>
</dbReference>
<evidence type="ECO:0000313" key="12">
    <source>
        <dbReference type="Proteomes" id="UP000305067"/>
    </source>
</evidence>
<evidence type="ECO:0000313" key="11">
    <source>
        <dbReference type="EMBL" id="TFL06485.1"/>
    </source>
</evidence>
<dbReference type="GO" id="GO:0030150">
    <property type="term" value="P:protein import into mitochondrial matrix"/>
    <property type="evidence" value="ECO:0007669"/>
    <property type="project" value="UniProtKB-UniRule"/>
</dbReference>
<dbReference type="STRING" id="1884261.A0A5C3QWW8"/>
<dbReference type="AlphaFoldDB" id="A0A5C3QWW8"/>
<comment type="subcellular location">
    <subcellularLocation>
        <location evidence="9">Mitochondrion inner membrane</location>
        <topology evidence="9">Single-pass membrane protein</topology>
    </subcellularLocation>
    <subcellularLocation>
        <location evidence="1">Mitochondrion membrane</location>
        <topology evidence="1">Single-pass membrane protein</topology>
    </subcellularLocation>
</comment>
<keyword evidence="9" id="KW-0999">Mitochondrion inner membrane</keyword>
<comment type="similarity">
    <text evidence="2 9">Belongs to the TIM21 family.</text>
</comment>
<keyword evidence="9" id="KW-0811">Translocation</keyword>
<evidence type="ECO:0000256" key="5">
    <source>
        <dbReference type="ARBA" id="ARBA00022946"/>
    </source>
</evidence>
<keyword evidence="4" id="KW-0812">Transmembrane</keyword>